<accession>A0A3M5X7F7</accession>
<dbReference type="Proteomes" id="UP000271152">
    <property type="component" value="Unassembled WGS sequence"/>
</dbReference>
<protein>
    <submittedName>
        <fullName evidence="2">Putative prophage PSSB64-01, Orf3</fullName>
    </submittedName>
</protein>
<evidence type="ECO:0000313" key="3">
    <source>
        <dbReference type="Proteomes" id="UP000271152"/>
    </source>
</evidence>
<dbReference type="AlphaFoldDB" id="A0A3M5X7F7"/>
<gene>
    <name evidence="2" type="ORF">ALP23_100558</name>
</gene>
<name>A0A3M5X7F7_9PSED</name>
<feature type="compositionally biased region" description="Low complexity" evidence="1">
    <location>
        <begin position="1"/>
        <end position="16"/>
    </location>
</feature>
<evidence type="ECO:0000256" key="1">
    <source>
        <dbReference type="SAM" id="MobiDB-lite"/>
    </source>
</evidence>
<comment type="caution">
    <text evidence="2">The sequence shown here is derived from an EMBL/GenBank/DDBJ whole genome shotgun (WGS) entry which is preliminary data.</text>
</comment>
<feature type="region of interest" description="Disordered" evidence="1">
    <location>
        <begin position="1"/>
        <end position="32"/>
    </location>
</feature>
<reference evidence="2 3" key="1">
    <citation type="submission" date="2018-08" db="EMBL/GenBank/DDBJ databases">
        <title>Recombination of ecologically and evolutionarily significant loci maintains genetic cohesion in the Pseudomonas syringae species complex.</title>
        <authorList>
            <person name="Dillon M."/>
            <person name="Thakur S."/>
            <person name="Almeida R.N.D."/>
            <person name="Weir B.S."/>
            <person name="Guttman D.S."/>
        </authorList>
    </citation>
    <scope>NUCLEOTIDE SEQUENCE [LARGE SCALE GENOMIC DNA]</scope>
    <source>
        <strain evidence="2 3">ICMP 11947</strain>
    </source>
</reference>
<sequence>MRSCSSPVPTTTRSTVMKTEHPSSSDPKASTPSQNLLTIALVGAALIGYQVHKTPYARGRLESLATQATTQGDLSANDMRVLASILAIPSPSN</sequence>
<dbReference type="EMBL" id="RBUG01000005">
    <property type="protein sequence ID" value="RMU78348.1"/>
    <property type="molecule type" value="Genomic_DNA"/>
</dbReference>
<evidence type="ECO:0000313" key="2">
    <source>
        <dbReference type="EMBL" id="RMU78348.1"/>
    </source>
</evidence>
<proteinExistence type="predicted"/>
<organism evidence="2 3">
    <name type="scientific">Pseudomonas syringae pv. apii</name>
    <dbReference type="NCBI Taxonomy" id="81036"/>
    <lineage>
        <taxon>Bacteria</taxon>
        <taxon>Pseudomonadati</taxon>
        <taxon>Pseudomonadota</taxon>
        <taxon>Gammaproteobacteria</taxon>
        <taxon>Pseudomonadales</taxon>
        <taxon>Pseudomonadaceae</taxon>
        <taxon>Pseudomonas</taxon>
    </lineage>
</organism>